<feature type="transmembrane region" description="Helical" evidence="1">
    <location>
        <begin position="192"/>
        <end position="212"/>
    </location>
</feature>
<feature type="transmembrane region" description="Helical" evidence="1">
    <location>
        <begin position="63"/>
        <end position="86"/>
    </location>
</feature>
<sequence>MSDSEFTNKLIDFSTNVLKEDFYNREFKIYNIIHMQDRKFYIDYFNLYKKSEQNKERRIAETLGIYFIPPFVMVSIISGFLIYNFYDYFYFDSINKVGIFFSITKMPEKQYLLKGYFFIFIILYTLMVLFLARKYFVIVRNFDSWKNFFLYYADIIVVSFVILVLLLAAPMVEVLSTYSNVTRYDFDISPAGIINYFCLLFFIVFFLIYRLCYFSLFFYRKSEMDAITTSIASSYAFYKFCEK</sequence>
<feature type="transmembrane region" description="Helical" evidence="1">
    <location>
        <begin position="148"/>
        <end position="172"/>
    </location>
</feature>
<keyword evidence="1" id="KW-1133">Transmembrane helix</keyword>
<keyword evidence="3" id="KW-1185">Reference proteome</keyword>
<name>A0A380N0Q1_9GAMM</name>
<keyword evidence="1" id="KW-0812">Transmembrane</keyword>
<protein>
    <submittedName>
        <fullName evidence="2">Uncharacterized protein</fullName>
    </submittedName>
</protein>
<dbReference type="AlphaFoldDB" id="A0A380N0Q1"/>
<dbReference type="RefSeq" id="WP_072281770.1">
    <property type="nucleotide sequence ID" value="NZ_UHIA01000004.1"/>
</dbReference>
<evidence type="ECO:0000256" key="1">
    <source>
        <dbReference type="SAM" id="Phobius"/>
    </source>
</evidence>
<reference evidence="2 3" key="1">
    <citation type="submission" date="2018-06" db="EMBL/GenBank/DDBJ databases">
        <authorList>
            <consortium name="Pathogen Informatics"/>
            <person name="Doyle S."/>
        </authorList>
    </citation>
    <scope>NUCLEOTIDE SEQUENCE [LARGE SCALE GENOMIC DNA]</scope>
    <source>
        <strain evidence="2 3">NCTC10717</strain>
    </source>
</reference>
<proteinExistence type="predicted"/>
<dbReference type="EMBL" id="UHIA01000004">
    <property type="protein sequence ID" value="SUO97856.1"/>
    <property type="molecule type" value="Genomic_DNA"/>
</dbReference>
<dbReference type="OrthoDB" id="9819551at2"/>
<keyword evidence="1" id="KW-0472">Membrane</keyword>
<gene>
    <name evidence="2" type="ORF">NCTC10717_01654</name>
</gene>
<dbReference type="Proteomes" id="UP000254575">
    <property type="component" value="Unassembled WGS sequence"/>
</dbReference>
<evidence type="ECO:0000313" key="2">
    <source>
        <dbReference type="EMBL" id="SUO97856.1"/>
    </source>
</evidence>
<accession>A0A380N0Q1</accession>
<evidence type="ECO:0000313" key="3">
    <source>
        <dbReference type="Proteomes" id="UP000254575"/>
    </source>
</evidence>
<feature type="transmembrane region" description="Helical" evidence="1">
    <location>
        <begin position="115"/>
        <end position="136"/>
    </location>
</feature>
<organism evidence="2 3">
    <name type="scientific">Suttonella indologenes</name>
    <dbReference type="NCBI Taxonomy" id="13276"/>
    <lineage>
        <taxon>Bacteria</taxon>
        <taxon>Pseudomonadati</taxon>
        <taxon>Pseudomonadota</taxon>
        <taxon>Gammaproteobacteria</taxon>
        <taxon>Cardiobacteriales</taxon>
        <taxon>Cardiobacteriaceae</taxon>
        <taxon>Suttonella</taxon>
    </lineage>
</organism>